<sequence>MINILIVFIYMFIHTPDCSNFKTGKFYTDTPTLGRTIIERNDSIQIEKNIEVGYHYVLQIEWEDDCTYKLTLIDNKSTNPKFSPPTPSFVITTRITQVNENSYSTEASLNGGAFNYGGVIYRFID</sequence>
<evidence type="ECO:0000313" key="1">
    <source>
        <dbReference type="EMBL" id="MBK6266384.1"/>
    </source>
</evidence>
<keyword evidence="2" id="KW-1185">Reference proteome</keyword>
<comment type="caution">
    <text evidence="1">The sequence shown here is derived from an EMBL/GenBank/DDBJ whole genome shotgun (WGS) entry which is preliminary data.</text>
</comment>
<dbReference type="Proteomes" id="UP000611723">
    <property type="component" value="Unassembled WGS sequence"/>
</dbReference>
<evidence type="ECO:0000313" key="2">
    <source>
        <dbReference type="Proteomes" id="UP000611723"/>
    </source>
</evidence>
<dbReference type="RefSeq" id="WP_201432061.1">
    <property type="nucleotide sequence ID" value="NZ_JAEQBW010000007.1"/>
</dbReference>
<dbReference type="AlphaFoldDB" id="A0A934X023"/>
<protein>
    <submittedName>
        <fullName evidence="1">Uncharacterized protein</fullName>
    </submittedName>
</protein>
<name>A0A934X023_9BACT</name>
<gene>
    <name evidence="1" type="ORF">JKA74_15170</name>
</gene>
<dbReference type="EMBL" id="JAEQBW010000007">
    <property type="protein sequence ID" value="MBK6266384.1"/>
    <property type="molecule type" value="Genomic_DNA"/>
</dbReference>
<accession>A0A934X023</accession>
<reference evidence="1" key="1">
    <citation type="submission" date="2021-01" db="EMBL/GenBank/DDBJ databases">
        <title>Marivirga aurantiaca sp. nov., isolated from intertidal surface sediments.</title>
        <authorList>
            <person name="Zhang M."/>
        </authorList>
    </citation>
    <scope>NUCLEOTIDE SEQUENCE</scope>
    <source>
        <strain evidence="1">S37H4</strain>
    </source>
</reference>
<organism evidence="1 2">
    <name type="scientific">Marivirga aurantiaca</name>
    <dbReference type="NCBI Taxonomy" id="2802615"/>
    <lineage>
        <taxon>Bacteria</taxon>
        <taxon>Pseudomonadati</taxon>
        <taxon>Bacteroidota</taxon>
        <taxon>Cytophagia</taxon>
        <taxon>Cytophagales</taxon>
        <taxon>Marivirgaceae</taxon>
        <taxon>Marivirga</taxon>
    </lineage>
</organism>
<proteinExistence type="predicted"/>